<dbReference type="Gene3D" id="3.60.10.10">
    <property type="entry name" value="Endonuclease/exonuclease/phosphatase"/>
    <property type="match status" value="1"/>
</dbReference>
<keyword evidence="2" id="KW-0812">Transmembrane</keyword>
<feature type="transmembrane region" description="Helical" evidence="2">
    <location>
        <begin position="437"/>
        <end position="457"/>
    </location>
</feature>
<feature type="domain" description="Inositol polyphosphate-related phosphatase" evidence="3">
    <location>
        <begin position="3"/>
        <end position="385"/>
    </location>
</feature>
<dbReference type="EMBL" id="AP024417">
    <property type="protein sequence ID" value="BCR85852.1"/>
    <property type="molecule type" value="Genomic_DNA"/>
</dbReference>
<gene>
    <name evidence="4" type="ORF">ACHE_21310S</name>
</gene>
<evidence type="ECO:0000313" key="4">
    <source>
        <dbReference type="EMBL" id="BCR85852.1"/>
    </source>
</evidence>
<name>A0A7R7VK07_ASPCH</name>
<dbReference type="GO" id="GO:0046856">
    <property type="term" value="P:phosphatidylinositol dephosphorylation"/>
    <property type="evidence" value="ECO:0007669"/>
    <property type="project" value="InterPro"/>
</dbReference>
<dbReference type="GO" id="GO:0004439">
    <property type="term" value="F:phosphatidylinositol-4,5-bisphosphate 5-phosphatase activity"/>
    <property type="evidence" value="ECO:0007669"/>
    <property type="project" value="TreeGrafter"/>
</dbReference>
<dbReference type="InterPro" id="IPR046985">
    <property type="entry name" value="IP5"/>
</dbReference>
<dbReference type="PANTHER" id="PTHR11200:SF286">
    <property type="entry name" value="5-PHOSPHATASE, PUTATIVE (AFU_ORTHOLOGUE AFUA_5G07600)-RELATED"/>
    <property type="match status" value="1"/>
</dbReference>
<protein>
    <recommendedName>
        <fullName evidence="3">Inositol polyphosphate-related phosphatase domain-containing protein</fullName>
    </recommendedName>
</protein>
<dbReference type="Pfam" id="PF22669">
    <property type="entry name" value="Exo_endo_phos2"/>
    <property type="match status" value="1"/>
</dbReference>
<keyword evidence="2" id="KW-1133">Transmembrane helix</keyword>
<accession>A0A7R7VK07</accession>
<dbReference type="InterPro" id="IPR036691">
    <property type="entry name" value="Endo/exonu/phosph_ase_sf"/>
</dbReference>
<dbReference type="SUPFAM" id="SSF56219">
    <property type="entry name" value="DNase I-like"/>
    <property type="match status" value="1"/>
</dbReference>
<organism evidence="4 5">
    <name type="scientific">Aspergillus chevalieri</name>
    <name type="common">Eurotium chevalieri</name>
    <dbReference type="NCBI Taxonomy" id="182096"/>
    <lineage>
        <taxon>Eukaryota</taxon>
        <taxon>Fungi</taxon>
        <taxon>Dikarya</taxon>
        <taxon>Ascomycota</taxon>
        <taxon>Pezizomycotina</taxon>
        <taxon>Eurotiomycetes</taxon>
        <taxon>Eurotiomycetidae</taxon>
        <taxon>Eurotiales</taxon>
        <taxon>Aspergillaceae</taxon>
        <taxon>Aspergillus</taxon>
        <taxon>Aspergillus subgen. Aspergillus</taxon>
    </lineage>
</organism>
<evidence type="ECO:0000256" key="2">
    <source>
        <dbReference type="SAM" id="Phobius"/>
    </source>
</evidence>
<keyword evidence="5" id="KW-1185">Reference proteome</keyword>
<dbReference type="Proteomes" id="UP000637239">
    <property type="component" value="Chromosome 2"/>
</dbReference>
<evidence type="ECO:0000313" key="5">
    <source>
        <dbReference type="Proteomes" id="UP000637239"/>
    </source>
</evidence>
<dbReference type="InterPro" id="IPR000300">
    <property type="entry name" value="IPPc"/>
</dbReference>
<dbReference type="KEGG" id="ache:ACHE_21310S"/>
<feature type="region of interest" description="Disordered" evidence="1">
    <location>
        <begin position="192"/>
        <end position="222"/>
    </location>
</feature>
<keyword evidence="2" id="KW-0472">Membrane</keyword>
<sequence>MMDSLSLYMLTFNCARTPVDIDLFASHFFDALPHTDTSADEPLTPPELIVLCLQEIAPIAYAFLGGSYLDTYFNSFRRVIDQAVSKRWDGTTYDVLVRDNSGMTGLLVFARSDIVDKVSWIDSARVGFGFQQMGNKGAVGARLGYSANGQPGNTVDLTFVAAHLAPMEWAWEQRNRDWRSIVERLVFSREQDAKQKNVEAGGDSEESAGLLQGSSAERDGKDGGVFIPTTYLFLGGDLNYRTSNTSPLKGDHARFPRFNANPSDPQHYSQLLKEDQLTREMRKARSFQGMSEAPITFPPTYKYTSAARKSAREAIYSGDPKIQEQIWTSSRWPSWCDRILYLDTPSWMKGSRKVQPHKYDALPLFPTSDHRPVALSVSVPLDAIQVPRDIDHTNDVRLAAPFAVDPEWKSKRDAARTKELLVGYLAYAGWTWEGNGYLLATMLGLFGVWLVLGSMLYS</sequence>
<reference evidence="4" key="2">
    <citation type="submission" date="2021-02" db="EMBL/GenBank/DDBJ databases">
        <title>Aspergillus chevalieri M1 genome sequence.</title>
        <authorList>
            <person name="Kadooka C."/>
            <person name="Mori K."/>
            <person name="Futagami T."/>
        </authorList>
    </citation>
    <scope>NUCLEOTIDE SEQUENCE</scope>
    <source>
        <strain evidence="4">M1</strain>
    </source>
</reference>
<dbReference type="SMART" id="SM00128">
    <property type="entry name" value="IPPc"/>
    <property type="match status" value="1"/>
</dbReference>
<dbReference type="GeneID" id="66980211"/>
<dbReference type="PANTHER" id="PTHR11200">
    <property type="entry name" value="INOSITOL 5-PHOSPHATASE"/>
    <property type="match status" value="1"/>
</dbReference>
<dbReference type="AlphaFoldDB" id="A0A7R7VK07"/>
<reference evidence="4" key="1">
    <citation type="submission" date="2021-01" db="EMBL/GenBank/DDBJ databases">
        <authorList>
            <consortium name="Aspergillus chevalieri M1 genome sequencing consortium"/>
            <person name="Kazuki M."/>
            <person name="Futagami T."/>
        </authorList>
    </citation>
    <scope>NUCLEOTIDE SEQUENCE</scope>
    <source>
        <strain evidence="4">M1</strain>
    </source>
</reference>
<proteinExistence type="predicted"/>
<evidence type="ECO:0000256" key="1">
    <source>
        <dbReference type="SAM" id="MobiDB-lite"/>
    </source>
</evidence>
<evidence type="ECO:0000259" key="3">
    <source>
        <dbReference type="SMART" id="SM00128"/>
    </source>
</evidence>
<dbReference type="RefSeq" id="XP_043134374.1">
    <property type="nucleotide sequence ID" value="XM_043275379.1"/>
</dbReference>